<dbReference type="Proteomes" id="UP000054937">
    <property type="component" value="Unassembled WGS sequence"/>
</dbReference>
<comment type="caution">
    <text evidence="2">The sequence shown here is derived from an EMBL/GenBank/DDBJ whole genome shotgun (WGS) entry which is preliminary data.</text>
</comment>
<feature type="transmembrane region" description="Helical" evidence="1">
    <location>
        <begin position="6"/>
        <end position="25"/>
    </location>
</feature>
<dbReference type="InParanoid" id="A0A0V0QNZ8"/>
<gene>
    <name evidence="2" type="ORF">PPERSA_12113</name>
</gene>
<organism evidence="2 3">
    <name type="scientific">Pseudocohnilembus persalinus</name>
    <name type="common">Ciliate</name>
    <dbReference type="NCBI Taxonomy" id="266149"/>
    <lineage>
        <taxon>Eukaryota</taxon>
        <taxon>Sar</taxon>
        <taxon>Alveolata</taxon>
        <taxon>Ciliophora</taxon>
        <taxon>Intramacronucleata</taxon>
        <taxon>Oligohymenophorea</taxon>
        <taxon>Scuticociliatia</taxon>
        <taxon>Philasterida</taxon>
        <taxon>Pseudocohnilembidae</taxon>
        <taxon>Pseudocohnilembus</taxon>
    </lineage>
</organism>
<sequence length="108" mass="12690">MSIISFVYSVLAFSFHELILILLFLTQVVPKLLKIWGNIKQSRIIINEELQKVKGDAKTPKFYLFLVIRVVGDVFFTDRSQLLLNRKIDRIDKNVQELLKKLEDKKNI</sequence>
<keyword evidence="1" id="KW-1133">Transmembrane helix</keyword>
<protein>
    <submittedName>
        <fullName evidence="2">Uncharacterized protein</fullName>
    </submittedName>
</protein>
<evidence type="ECO:0000313" key="2">
    <source>
        <dbReference type="EMBL" id="KRX03908.1"/>
    </source>
</evidence>
<accession>A0A0V0QNZ8</accession>
<keyword evidence="1" id="KW-0812">Transmembrane</keyword>
<keyword evidence="3" id="KW-1185">Reference proteome</keyword>
<evidence type="ECO:0000256" key="1">
    <source>
        <dbReference type="SAM" id="Phobius"/>
    </source>
</evidence>
<reference evidence="2 3" key="1">
    <citation type="journal article" date="2015" name="Sci. Rep.">
        <title>Genome of the facultative scuticociliatosis pathogen Pseudocohnilembus persalinus provides insight into its virulence through horizontal gene transfer.</title>
        <authorList>
            <person name="Xiong J."/>
            <person name="Wang G."/>
            <person name="Cheng J."/>
            <person name="Tian M."/>
            <person name="Pan X."/>
            <person name="Warren A."/>
            <person name="Jiang C."/>
            <person name="Yuan D."/>
            <person name="Miao W."/>
        </authorList>
    </citation>
    <scope>NUCLEOTIDE SEQUENCE [LARGE SCALE GENOMIC DNA]</scope>
    <source>
        <strain evidence="2">36N120E</strain>
    </source>
</reference>
<evidence type="ECO:0000313" key="3">
    <source>
        <dbReference type="Proteomes" id="UP000054937"/>
    </source>
</evidence>
<dbReference type="AlphaFoldDB" id="A0A0V0QNZ8"/>
<dbReference type="EMBL" id="LDAU01000123">
    <property type="protein sequence ID" value="KRX03908.1"/>
    <property type="molecule type" value="Genomic_DNA"/>
</dbReference>
<proteinExistence type="predicted"/>
<keyword evidence="1" id="KW-0472">Membrane</keyword>
<name>A0A0V0QNZ8_PSEPJ</name>